<evidence type="ECO:0000313" key="11">
    <source>
        <dbReference type="Proteomes" id="UP000290289"/>
    </source>
</evidence>
<gene>
    <name evidence="10" type="ORF">DVH24_024698</name>
</gene>
<dbReference type="Pfam" id="PF05173">
    <property type="entry name" value="DapB_C"/>
    <property type="match status" value="1"/>
</dbReference>
<protein>
    <recommendedName>
        <fullName evidence="12">Dihydrodipicolinate reductase N-terminal domain-containing protein</fullName>
    </recommendedName>
</protein>
<dbReference type="FunFam" id="3.30.360.10:FF:000074">
    <property type="entry name" value="Dihydrodipicolinate reductase, C-terminus family protein, expressed"/>
    <property type="match status" value="1"/>
</dbReference>
<evidence type="ECO:0000313" key="10">
    <source>
        <dbReference type="EMBL" id="RXH95014.1"/>
    </source>
</evidence>
<organism evidence="10 11">
    <name type="scientific">Malus domestica</name>
    <name type="common">Apple</name>
    <name type="synonym">Pyrus malus</name>
    <dbReference type="NCBI Taxonomy" id="3750"/>
    <lineage>
        <taxon>Eukaryota</taxon>
        <taxon>Viridiplantae</taxon>
        <taxon>Streptophyta</taxon>
        <taxon>Embryophyta</taxon>
        <taxon>Tracheophyta</taxon>
        <taxon>Spermatophyta</taxon>
        <taxon>Magnoliopsida</taxon>
        <taxon>eudicotyledons</taxon>
        <taxon>Gunneridae</taxon>
        <taxon>Pentapetalae</taxon>
        <taxon>rosids</taxon>
        <taxon>fabids</taxon>
        <taxon>Rosales</taxon>
        <taxon>Rosaceae</taxon>
        <taxon>Amygdaloideae</taxon>
        <taxon>Maleae</taxon>
        <taxon>Malus</taxon>
    </lineage>
</organism>
<dbReference type="NCBIfam" id="TIGR00036">
    <property type="entry name" value="dapB"/>
    <property type="match status" value="1"/>
</dbReference>
<feature type="domain" description="Dihydrodipicolinate reductase C-terminal" evidence="9">
    <location>
        <begin position="171"/>
        <end position="290"/>
    </location>
</feature>
<keyword evidence="7" id="KW-0457">Lysine biosynthesis</keyword>
<dbReference type="GO" id="GO:0019877">
    <property type="term" value="P:diaminopimelate biosynthetic process"/>
    <property type="evidence" value="ECO:0007669"/>
    <property type="project" value="UniProtKB-KW"/>
</dbReference>
<dbReference type="Pfam" id="PF14299">
    <property type="entry name" value="PP2"/>
    <property type="match status" value="1"/>
</dbReference>
<dbReference type="SUPFAM" id="SSF55347">
    <property type="entry name" value="Glyceraldehyde-3-phosphate dehydrogenase-like, C-terminal domain"/>
    <property type="match status" value="1"/>
</dbReference>
<dbReference type="PANTHER" id="PTHR20836:SF6">
    <property type="entry name" value="DIHYDRODIPICOLINATE REDUCTASE-LIKE PROTEIN CRR1, CHLOROPLASTIC"/>
    <property type="match status" value="1"/>
</dbReference>
<evidence type="ECO:0000256" key="2">
    <source>
        <dbReference type="ARBA" id="ARBA00022605"/>
    </source>
</evidence>
<keyword evidence="3" id="KW-0521">NADP</keyword>
<dbReference type="GO" id="GO:0008839">
    <property type="term" value="F:4-hydroxy-tetrahydrodipicolinate reductase"/>
    <property type="evidence" value="ECO:0007669"/>
    <property type="project" value="InterPro"/>
</dbReference>
<evidence type="ECO:0000256" key="1">
    <source>
        <dbReference type="ARBA" id="ARBA00006642"/>
    </source>
</evidence>
<dbReference type="InterPro" id="IPR023940">
    <property type="entry name" value="DHDPR_bac"/>
</dbReference>
<evidence type="ECO:0000256" key="3">
    <source>
        <dbReference type="ARBA" id="ARBA00022857"/>
    </source>
</evidence>
<dbReference type="InterPro" id="IPR000846">
    <property type="entry name" value="DapB_N"/>
</dbReference>
<comment type="similarity">
    <text evidence="1">Belongs to the DapB family.</text>
</comment>
<sequence length="394" mass="43007">MAALSCKFHHPMVCKNYRHAKAKPSIFCSMQPSQNNIKVIINGAAKEIGRAAVVAVTRARGMEVAGAVDNYLVGEDIGKVCDMEEPLEIPITNDLTMVLGSISQSKALGVVVDFTEPSKVYDNVKQATAFGMRSVVYVPKIKLDTVSALSALCDKASMGCLVAPTLSIGSILLQQAAISASFHYNNVEIVESRASAMDFPSSDATQIANNLSNLGQIYNREDISTDVRARGQVLGDDGVRVHSLVLPGLPASTTVHFSRLGEVYSLKHDITDVQCLMPGLLLAIRKIVRIKNLVTTRQCPILCTVDQAHGWHIKPVRFQLSTSDGQHALSECYLHEQGSWVNYHGGDFVVDKPKMPIKIKFSKVQVDCTHTKGGLCLDSVFITPNKSRERHTYI</sequence>
<dbReference type="SUPFAM" id="SSF51735">
    <property type="entry name" value="NAD(P)-binding Rossmann-fold domains"/>
    <property type="match status" value="1"/>
</dbReference>
<evidence type="ECO:0000256" key="5">
    <source>
        <dbReference type="ARBA" id="ARBA00023002"/>
    </source>
</evidence>
<evidence type="ECO:0000256" key="6">
    <source>
        <dbReference type="ARBA" id="ARBA00023027"/>
    </source>
</evidence>
<evidence type="ECO:0000256" key="4">
    <source>
        <dbReference type="ARBA" id="ARBA00022915"/>
    </source>
</evidence>
<dbReference type="AlphaFoldDB" id="A0A498JM94"/>
<dbReference type="Proteomes" id="UP000290289">
    <property type="component" value="Chromosome 7"/>
</dbReference>
<proteinExistence type="inferred from homology"/>
<dbReference type="FunFam" id="3.40.50.720:FF:000286">
    <property type="entry name" value="Dihydrodipicolinate reductase family protein"/>
    <property type="match status" value="1"/>
</dbReference>
<name>A0A498JM94_MALDO</name>
<evidence type="ECO:0000259" key="9">
    <source>
        <dbReference type="Pfam" id="PF05173"/>
    </source>
</evidence>
<feature type="domain" description="Dihydrodipicolinate reductase N-terminal" evidence="8">
    <location>
        <begin position="37"/>
        <end position="164"/>
    </location>
</feature>
<dbReference type="InterPro" id="IPR022663">
    <property type="entry name" value="DapB_C"/>
</dbReference>
<evidence type="ECO:0008006" key="12">
    <source>
        <dbReference type="Google" id="ProtNLM"/>
    </source>
</evidence>
<accession>A0A498JM94</accession>
<keyword evidence="2" id="KW-0028">Amino-acid biosynthesis</keyword>
<comment type="caution">
    <text evidence="10">The sequence shown here is derived from an EMBL/GenBank/DDBJ whole genome shotgun (WGS) entry which is preliminary data.</text>
</comment>
<dbReference type="EMBL" id="RDQH01000333">
    <property type="protein sequence ID" value="RXH95014.1"/>
    <property type="molecule type" value="Genomic_DNA"/>
</dbReference>
<dbReference type="STRING" id="3750.A0A498JM94"/>
<dbReference type="Gene3D" id="3.40.50.720">
    <property type="entry name" value="NAD(P)-binding Rossmann-like Domain"/>
    <property type="match status" value="1"/>
</dbReference>
<evidence type="ECO:0000256" key="7">
    <source>
        <dbReference type="ARBA" id="ARBA00023154"/>
    </source>
</evidence>
<dbReference type="InterPro" id="IPR025886">
    <property type="entry name" value="PP2-like"/>
</dbReference>
<keyword evidence="4" id="KW-0220">Diaminopimelate biosynthesis</keyword>
<dbReference type="Pfam" id="PF01113">
    <property type="entry name" value="DapB_N"/>
    <property type="match status" value="1"/>
</dbReference>
<dbReference type="GO" id="GO:0009089">
    <property type="term" value="P:lysine biosynthetic process via diaminopimelate"/>
    <property type="evidence" value="ECO:0007669"/>
    <property type="project" value="InterPro"/>
</dbReference>
<keyword evidence="5" id="KW-0560">Oxidoreductase</keyword>
<keyword evidence="11" id="KW-1185">Reference proteome</keyword>
<reference evidence="10 11" key="1">
    <citation type="submission" date="2018-10" db="EMBL/GenBank/DDBJ databases">
        <title>A high-quality apple genome assembly.</title>
        <authorList>
            <person name="Hu J."/>
        </authorList>
    </citation>
    <scope>NUCLEOTIDE SEQUENCE [LARGE SCALE GENOMIC DNA]</scope>
    <source>
        <strain evidence="11">cv. HFTH1</strain>
        <tissue evidence="10">Young leaf</tissue>
    </source>
</reference>
<dbReference type="GO" id="GO:0009570">
    <property type="term" value="C:chloroplast stroma"/>
    <property type="evidence" value="ECO:0007669"/>
    <property type="project" value="TreeGrafter"/>
</dbReference>
<keyword evidence="6" id="KW-0520">NAD</keyword>
<dbReference type="PANTHER" id="PTHR20836">
    <property type="entry name" value="DIHYDRODIPICOLINATE REDUCTASE"/>
    <property type="match status" value="1"/>
</dbReference>
<dbReference type="InterPro" id="IPR036291">
    <property type="entry name" value="NAD(P)-bd_dom_sf"/>
</dbReference>
<evidence type="ECO:0000259" key="8">
    <source>
        <dbReference type="Pfam" id="PF01113"/>
    </source>
</evidence>